<accession>A0A9D1NNP4</accession>
<keyword evidence="3 8" id="KW-0819">tRNA processing</keyword>
<dbReference type="Gene3D" id="3.40.140.10">
    <property type="entry name" value="Cytidine Deaminase, domain 2"/>
    <property type="match status" value="1"/>
</dbReference>
<comment type="cofactor">
    <cofactor evidence="8">
        <name>Zn(2+)</name>
        <dbReference type="ChEBI" id="CHEBI:29105"/>
    </cofactor>
    <text evidence="8">Binds 1 zinc ion per subunit.</text>
</comment>
<evidence type="ECO:0000256" key="7">
    <source>
        <dbReference type="ARBA" id="ARBA00048045"/>
    </source>
</evidence>
<dbReference type="InterPro" id="IPR028883">
    <property type="entry name" value="tRNA_aden_deaminase"/>
</dbReference>
<organism evidence="10 11">
    <name type="scientific">Candidatus Spyradenecus faecavium</name>
    <dbReference type="NCBI Taxonomy" id="2840947"/>
    <lineage>
        <taxon>Bacteria</taxon>
        <taxon>Pseudomonadati</taxon>
        <taxon>Lentisphaerota</taxon>
        <taxon>Lentisphaeria</taxon>
        <taxon>Lentisphaerales</taxon>
        <taxon>Lentisphaeraceae</taxon>
        <taxon>Lentisphaeraceae incertae sedis</taxon>
        <taxon>Candidatus Spyradenecus</taxon>
    </lineage>
</organism>
<evidence type="ECO:0000313" key="11">
    <source>
        <dbReference type="Proteomes" id="UP000886845"/>
    </source>
</evidence>
<comment type="caution">
    <text evidence="10">The sequence shown here is derived from an EMBL/GenBank/DDBJ whole genome shotgun (WGS) entry which is preliminary data.</text>
</comment>
<dbReference type="HAMAP" id="MF_00972">
    <property type="entry name" value="tRNA_aden_deaminase"/>
    <property type="match status" value="1"/>
</dbReference>
<dbReference type="InterPro" id="IPR016192">
    <property type="entry name" value="APOBEC/CMP_deaminase_Zn-bd"/>
</dbReference>
<dbReference type="SUPFAM" id="SSF53927">
    <property type="entry name" value="Cytidine deaminase-like"/>
    <property type="match status" value="1"/>
</dbReference>
<sequence>MAAPTPQERFAALPEGVRRFHEHFMALALREAEQSAEAGEVPCGCVIVRLPEGTFERGLANPKPLDDPWAARILARAHNQTELLRDPTAHAETIAITAAASALGDWRLTGTAVYVTKEPCPMCAGALVWARPTLVVWGLSDPERGGESAFGILSSERVNHRPALLAGVLEAQCHGQFAAFFRNRRKEPLG</sequence>
<dbReference type="PROSITE" id="PS51747">
    <property type="entry name" value="CYT_DCMP_DEAMINASES_2"/>
    <property type="match status" value="1"/>
</dbReference>
<dbReference type="CDD" id="cd01285">
    <property type="entry name" value="nucleoside_deaminase"/>
    <property type="match status" value="1"/>
</dbReference>
<comment type="similarity">
    <text evidence="1">Belongs to the cytidine and deoxycytidylate deaminase family. ADAT2 subfamily.</text>
</comment>
<feature type="active site" description="Proton donor" evidence="8">
    <location>
        <position position="92"/>
    </location>
</feature>
<dbReference type="InterPro" id="IPR016193">
    <property type="entry name" value="Cytidine_deaminase-like"/>
</dbReference>
<evidence type="ECO:0000256" key="6">
    <source>
        <dbReference type="ARBA" id="ARBA00022833"/>
    </source>
</evidence>
<name>A0A9D1NNP4_9BACT</name>
<keyword evidence="4 8" id="KW-0479">Metal-binding</keyword>
<proteinExistence type="inferred from homology"/>
<evidence type="ECO:0000256" key="1">
    <source>
        <dbReference type="ARBA" id="ARBA00010669"/>
    </source>
</evidence>
<comment type="subunit">
    <text evidence="2 8">Homodimer.</text>
</comment>
<dbReference type="GO" id="GO:0008270">
    <property type="term" value="F:zinc ion binding"/>
    <property type="evidence" value="ECO:0007669"/>
    <property type="project" value="UniProtKB-UniRule"/>
</dbReference>
<dbReference type="PANTHER" id="PTHR11079:SF202">
    <property type="entry name" value="TRNA-SPECIFIC ADENOSINE DEAMINASE"/>
    <property type="match status" value="1"/>
</dbReference>
<evidence type="ECO:0000256" key="8">
    <source>
        <dbReference type="HAMAP-Rule" id="MF_00972"/>
    </source>
</evidence>
<gene>
    <name evidence="8" type="primary">tadA</name>
    <name evidence="10" type="ORF">IAC79_07900</name>
</gene>
<feature type="binding site" evidence="8">
    <location>
        <position position="90"/>
    </location>
    <ligand>
        <name>Zn(2+)</name>
        <dbReference type="ChEBI" id="CHEBI:29105"/>
        <note>catalytic</note>
    </ligand>
</feature>
<protein>
    <recommendedName>
        <fullName evidence="8">tRNA-specific adenosine deaminase</fullName>
        <ecNumber evidence="8">3.5.4.33</ecNumber>
    </recommendedName>
</protein>
<reference evidence="10" key="2">
    <citation type="journal article" date="2021" name="PeerJ">
        <title>Extensive microbial diversity within the chicken gut microbiome revealed by metagenomics and culture.</title>
        <authorList>
            <person name="Gilroy R."/>
            <person name="Ravi A."/>
            <person name="Getino M."/>
            <person name="Pursley I."/>
            <person name="Horton D.L."/>
            <person name="Alikhan N.F."/>
            <person name="Baker D."/>
            <person name="Gharbi K."/>
            <person name="Hall N."/>
            <person name="Watson M."/>
            <person name="Adriaenssens E.M."/>
            <person name="Foster-Nyarko E."/>
            <person name="Jarju S."/>
            <person name="Secka A."/>
            <person name="Antonio M."/>
            <person name="Oren A."/>
            <person name="Chaudhuri R.R."/>
            <person name="La Ragione R."/>
            <person name="Hildebrand F."/>
            <person name="Pallen M.J."/>
        </authorList>
    </citation>
    <scope>NUCLEOTIDE SEQUENCE</scope>
    <source>
        <strain evidence="10">35461</strain>
    </source>
</reference>
<evidence type="ECO:0000256" key="4">
    <source>
        <dbReference type="ARBA" id="ARBA00022723"/>
    </source>
</evidence>
<evidence type="ECO:0000256" key="3">
    <source>
        <dbReference type="ARBA" id="ARBA00022694"/>
    </source>
</evidence>
<evidence type="ECO:0000256" key="5">
    <source>
        <dbReference type="ARBA" id="ARBA00022801"/>
    </source>
</evidence>
<dbReference type="InterPro" id="IPR002125">
    <property type="entry name" value="CMP_dCMP_dom"/>
</dbReference>
<feature type="binding site" evidence="8">
    <location>
        <position position="120"/>
    </location>
    <ligand>
        <name>Zn(2+)</name>
        <dbReference type="ChEBI" id="CHEBI:29105"/>
        <note>catalytic</note>
    </ligand>
</feature>
<reference evidence="10" key="1">
    <citation type="submission" date="2020-10" db="EMBL/GenBank/DDBJ databases">
        <authorList>
            <person name="Gilroy R."/>
        </authorList>
    </citation>
    <scope>NUCLEOTIDE SEQUENCE</scope>
    <source>
        <strain evidence="10">35461</strain>
    </source>
</reference>
<evidence type="ECO:0000256" key="2">
    <source>
        <dbReference type="ARBA" id="ARBA00011738"/>
    </source>
</evidence>
<comment type="function">
    <text evidence="8">Catalyzes the deamination of adenosine to inosine at the wobble position 34 of tRNA(Arg2).</text>
</comment>
<keyword evidence="6 8" id="KW-0862">Zinc</keyword>
<dbReference type="Pfam" id="PF00383">
    <property type="entry name" value="dCMP_cyt_deam_1"/>
    <property type="match status" value="1"/>
</dbReference>
<comment type="catalytic activity">
    <reaction evidence="7 8">
        <text>adenosine(34) in tRNA + H2O + H(+) = inosine(34) in tRNA + NH4(+)</text>
        <dbReference type="Rhea" id="RHEA:43168"/>
        <dbReference type="Rhea" id="RHEA-COMP:10373"/>
        <dbReference type="Rhea" id="RHEA-COMP:10374"/>
        <dbReference type="ChEBI" id="CHEBI:15377"/>
        <dbReference type="ChEBI" id="CHEBI:15378"/>
        <dbReference type="ChEBI" id="CHEBI:28938"/>
        <dbReference type="ChEBI" id="CHEBI:74411"/>
        <dbReference type="ChEBI" id="CHEBI:82852"/>
        <dbReference type="EC" id="3.5.4.33"/>
    </reaction>
</comment>
<dbReference type="AlphaFoldDB" id="A0A9D1NNP4"/>
<dbReference type="PANTHER" id="PTHR11079">
    <property type="entry name" value="CYTOSINE DEAMINASE FAMILY MEMBER"/>
    <property type="match status" value="1"/>
</dbReference>
<feature type="binding site" evidence="8">
    <location>
        <position position="123"/>
    </location>
    <ligand>
        <name>Zn(2+)</name>
        <dbReference type="ChEBI" id="CHEBI:29105"/>
        <note>catalytic</note>
    </ligand>
</feature>
<dbReference type="PROSITE" id="PS00903">
    <property type="entry name" value="CYT_DCMP_DEAMINASES_1"/>
    <property type="match status" value="1"/>
</dbReference>
<dbReference type="EMBL" id="DVOR01000247">
    <property type="protein sequence ID" value="HIV10020.1"/>
    <property type="molecule type" value="Genomic_DNA"/>
</dbReference>
<evidence type="ECO:0000259" key="9">
    <source>
        <dbReference type="PROSITE" id="PS51747"/>
    </source>
</evidence>
<keyword evidence="5 8" id="KW-0378">Hydrolase</keyword>
<feature type="domain" description="CMP/dCMP-type deaminase" evidence="9">
    <location>
        <begin position="19"/>
        <end position="148"/>
    </location>
</feature>
<dbReference type="GO" id="GO:0052717">
    <property type="term" value="F:tRNA-specific adenosine-34 deaminase activity"/>
    <property type="evidence" value="ECO:0007669"/>
    <property type="project" value="UniProtKB-UniRule"/>
</dbReference>
<dbReference type="EC" id="3.5.4.33" evidence="8"/>
<dbReference type="Proteomes" id="UP000886845">
    <property type="component" value="Unassembled WGS sequence"/>
</dbReference>
<dbReference type="GO" id="GO:0002100">
    <property type="term" value="P:tRNA wobble adenosine to inosine editing"/>
    <property type="evidence" value="ECO:0007669"/>
    <property type="project" value="UniProtKB-UniRule"/>
</dbReference>
<evidence type="ECO:0000313" key="10">
    <source>
        <dbReference type="EMBL" id="HIV10020.1"/>
    </source>
</evidence>